<sequence>MEKIIKKLPIDVTDVRAARGGDVNDAYKIYSHDDIYYLLVQENTDDSFYDGEISGLKLFEKIGITGPSVIDHGFVDNDAYLLLSFLDEGSRGSQSELAKTVAKLHQYKNPDGKFGFDFAHRGSQTTFSNDWSDTWSEVFLDQRMAVLAKQLVDMDLWTSYDYEKYQKVHAIMKEELDKHISQPSLLHGDLWGGNYMFLKDGTPALFDPSPFYGDREFDIGITTVFGGFTDEFYEKYNEIYPLDSNYRLRLEFYRLYLYMVHLVKFGNMYESSVNMTMENILGY</sequence>
<comment type="similarity">
    <text evidence="1">Belongs to the fructosamine kinase family.</text>
</comment>
<dbReference type="PANTHER" id="PTHR12149">
    <property type="entry name" value="FRUCTOSAMINE 3 KINASE-RELATED PROTEIN"/>
    <property type="match status" value="1"/>
</dbReference>
<dbReference type="Pfam" id="PF03881">
    <property type="entry name" value="Fructosamin_kin"/>
    <property type="match status" value="1"/>
</dbReference>
<dbReference type="Proteomes" id="UP001638015">
    <property type="component" value="Unassembled WGS sequence"/>
</dbReference>
<dbReference type="PANTHER" id="PTHR12149:SF8">
    <property type="entry name" value="PROTEIN-RIBULOSAMINE 3-KINASE"/>
    <property type="match status" value="1"/>
</dbReference>
<dbReference type="PIRSF" id="PIRSF006221">
    <property type="entry name" value="Ketosamine-3-kinase"/>
    <property type="match status" value="1"/>
</dbReference>
<dbReference type="InterPro" id="IPR011009">
    <property type="entry name" value="Kinase-like_dom_sf"/>
</dbReference>
<dbReference type="RefSeq" id="WP_410032620.1">
    <property type="nucleotide sequence ID" value="NZ_JBGMEH010000003.1"/>
</dbReference>
<protein>
    <submittedName>
        <fullName evidence="2">Fructosamine kinase family protein</fullName>
    </submittedName>
</protein>
<evidence type="ECO:0000313" key="2">
    <source>
        <dbReference type="EMBL" id="MFO3715859.1"/>
    </source>
</evidence>
<evidence type="ECO:0000313" key="3">
    <source>
        <dbReference type="Proteomes" id="UP001638015"/>
    </source>
</evidence>
<dbReference type="GO" id="GO:0016301">
    <property type="term" value="F:kinase activity"/>
    <property type="evidence" value="ECO:0007669"/>
    <property type="project" value="UniProtKB-KW"/>
</dbReference>
<keyword evidence="1" id="KW-0808">Transferase</keyword>
<organism evidence="2 3">
    <name type="scientific">Anaerococcus cruorum</name>
    <dbReference type="NCBI Taxonomy" id="3115617"/>
    <lineage>
        <taxon>Bacteria</taxon>
        <taxon>Bacillati</taxon>
        <taxon>Bacillota</taxon>
        <taxon>Tissierellia</taxon>
        <taxon>Tissierellales</taxon>
        <taxon>Peptoniphilaceae</taxon>
        <taxon>Anaerococcus</taxon>
    </lineage>
</organism>
<keyword evidence="3" id="KW-1185">Reference proteome</keyword>
<reference evidence="2 3" key="1">
    <citation type="journal article" date="2025" name="Anaerobe">
        <title>Description of Anaerococcus kampingiae sp. nov., Anaerococcus groningensis sp. nov., Anaerococcus martiniensis sp. nov., and Anaerococcus cruorum sp. nov., isolated from human clinical specimens.</title>
        <authorList>
            <person name="Boiten K.E."/>
            <person name="Meijer J."/>
            <person name="van Wezel E.M."/>
            <person name="Veloo A.C.M."/>
        </authorList>
    </citation>
    <scope>NUCLEOTIDE SEQUENCE [LARGE SCALE GENOMIC DNA]</scope>
    <source>
        <strain evidence="2 3">ENR1039</strain>
    </source>
</reference>
<dbReference type="InterPro" id="IPR016477">
    <property type="entry name" value="Fructo-/Ketosamine-3-kinase"/>
</dbReference>
<dbReference type="Gene3D" id="3.30.200.20">
    <property type="entry name" value="Phosphorylase Kinase, domain 1"/>
    <property type="match status" value="1"/>
</dbReference>
<name>A0ABW9MVN2_9FIRM</name>
<accession>A0ABW9MVN2</accession>
<gene>
    <name evidence="2" type="ORF">ACCQ40_03520</name>
</gene>
<comment type="caution">
    <text evidence="2">The sequence shown here is derived from an EMBL/GenBank/DDBJ whole genome shotgun (WGS) entry which is preliminary data.</text>
</comment>
<dbReference type="Gene3D" id="3.90.1200.10">
    <property type="match status" value="1"/>
</dbReference>
<proteinExistence type="inferred from homology"/>
<evidence type="ECO:0000256" key="1">
    <source>
        <dbReference type="PIRNR" id="PIRNR006221"/>
    </source>
</evidence>
<dbReference type="SUPFAM" id="SSF56112">
    <property type="entry name" value="Protein kinase-like (PK-like)"/>
    <property type="match status" value="1"/>
</dbReference>
<keyword evidence="1 2" id="KW-0418">Kinase</keyword>
<dbReference type="EMBL" id="JBGMEH010000003">
    <property type="protein sequence ID" value="MFO3715859.1"/>
    <property type="molecule type" value="Genomic_DNA"/>
</dbReference>